<organism evidence="1 2">
    <name type="scientific">Methylotenera mobilis</name>
    <dbReference type="NCBI Taxonomy" id="359408"/>
    <lineage>
        <taxon>Bacteria</taxon>
        <taxon>Pseudomonadati</taxon>
        <taxon>Pseudomonadota</taxon>
        <taxon>Betaproteobacteria</taxon>
        <taxon>Nitrosomonadales</taxon>
        <taxon>Methylophilaceae</taxon>
        <taxon>Methylotenera</taxon>
    </lineage>
</organism>
<evidence type="ECO:0000313" key="2">
    <source>
        <dbReference type="Proteomes" id="UP000264313"/>
    </source>
</evidence>
<reference evidence="1 2" key="1">
    <citation type="journal article" date="2018" name="Nat. Biotechnol.">
        <title>A standardized bacterial taxonomy based on genome phylogeny substantially revises the tree of life.</title>
        <authorList>
            <person name="Parks D.H."/>
            <person name="Chuvochina M."/>
            <person name="Waite D.W."/>
            <person name="Rinke C."/>
            <person name="Skarshewski A."/>
            <person name="Chaumeil P.A."/>
            <person name="Hugenholtz P."/>
        </authorList>
    </citation>
    <scope>NUCLEOTIDE SEQUENCE [LARGE SCALE GENOMIC DNA]</scope>
    <source>
        <strain evidence="1">UBA9958</strain>
    </source>
</reference>
<dbReference type="AlphaFoldDB" id="A0A351RC63"/>
<accession>A0A351RC63</accession>
<comment type="caution">
    <text evidence="1">The sequence shown here is derived from an EMBL/GenBank/DDBJ whole genome shotgun (WGS) entry which is preliminary data.</text>
</comment>
<sequence length="182" mass="20197">MATINLRVSITMRRLACLIVALVGLPFVSIGIAGPLPEYAMKAAFVYNFTLFTEWPTLPNNTLKICTLESDALKHELEKFRIHQPHGATLLISKISNIEAIKDCQALYLSEEDKQRIPVILSLLENAPVLTITDVPELMGKGVMIGIKTDNKRIVFEVNTLAAKKSNLYLSSKLLSLAKVVY</sequence>
<dbReference type="InterPro" id="IPR025293">
    <property type="entry name" value="YfiR/HmsC-like"/>
</dbReference>
<name>A0A351RC63_9PROT</name>
<dbReference type="EMBL" id="DNAA01000211">
    <property type="protein sequence ID" value="HBA09634.1"/>
    <property type="molecule type" value="Genomic_DNA"/>
</dbReference>
<dbReference type="Pfam" id="PF13689">
    <property type="entry name" value="DUF4154"/>
    <property type="match status" value="1"/>
</dbReference>
<proteinExistence type="predicted"/>
<gene>
    <name evidence="1" type="ORF">DCW48_08810</name>
</gene>
<dbReference type="Proteomes" id="UP000264313">
    <property type="component" value="Unassembled WGS sequence"/>
</dbReference>
<dbReference type="STRING" id="1132855.GCA_000384255_02160"/>
<evidence type="ECO:0000313" key="1">
    <source>
        <dbReference type="EMBL" id="HBA09634.1"/>
    </source>
</evidence>
<protein>
    <submittedName>
        <fullName evidence="1">DUF4154 domain-containing protein</fullName>
    </submittedName>
</protein>